<dbReference type="GO" id="GO:0016020">
    <property type="term" value="C:membrane"/>
    <property type="evidence" value="ECO:0007669"/>
    <property type="project" value="UniProtKB-SubCell"/>
</dbReference>
<dbReference type="KEGG" id="ssck:SPSK_07545"/>
<feature type="compositionally biased region" description="Low complexity" evidence="6">
    <location>
        <begin position="376"/>
        <end position="386"/>
    </location>
</feature>
<dbReference type="PANTHER" id="PTHR33048">
    <property type="entry name" value="PTH11-LIKE INTEGRAL MEMBRANE PROTEIN (AFU_ORTHOLOGUE AFUA_5G11245)"/>
    <property type="match status" value="1"/>
</dbReference>
<evidence type="ECO:0000256" key="6">
    <source>
        <dbReference type="SAM" id="MobiDB-lite"/>
    </source>
</evidence>
<reference evidence="9 10" key="1">
    <citation type="journal article" date="2014" name="BMC Genomics">
        <title>Comparative genomics of the major fungal agents of human and animal Sporotrichosis: Sporothrix schenckii and Sporothrix brasiliensis.</title>
        <authorList>
            <person name="Teixeira M.M."/>
            <person name="de Almeida L.G."/>
            <person name="Kubitschek-Barreira P."/>
            <person name="Alves F.L."/>
            <person name="Kioshima E.S."/>
            <person name="Abadio A.K."/>
            <person name="Fernandes L."/>
            <person name="Derengowski L.S."/>
            <person name="Ferreira K.S."/>
            <person name="Souza R.C."/>
            <person name="Ruiz J.C."/>
            <person name="de Andrade N.C."/>
            <person name="Paes H.C."/>
            <person name="Nicola A.M."/>
            <person name="Albuquerque P."/>
            <person name="Gerber A.L."/>
            <person name="Martins V.P."/>
            <person name="Peconick L.D."/>
            <person name="Neto A.V."/>
            <person name="Chaucanez C.B."/>
            <person name="Silva P.A."/>
            <person name="Cunha O.L."/>
            <person name="de Oliveira F.F."/>
            <person name="dos Santos T.C."/>
            <person name="Barros A.L."/>
            <person name="Soares M.A."/>
            <person name="de Oliveira L.M."/>
            <person name="Marini M.M."/>
            <person name="Villalobos-Duno H."/>
            <person name="Cunha M.M."/>
            <person name="de Hoog S."/>
            <person name="da Silveira J.F."/>
            <person name="Henrissat B."/>
            <person name="Nino-Vega G.A."/>
            <person name="Cisalpino P.S."/>
            <person name="Mora-Montes H.M."/>
            <person name="Almeida S.R."/>
            <person name="Stajich J.E."/>
            <person name="Lopes-Bezerra L.M."/>
            <person name="Vasconcelos A.T."/>
            <person name="Felipe M.S."/>
        </authorList>
    </citation>
    <scope>NUCLEOTIDE SEQUENCE [LARGE SCALE GENOMIC DNA]</scope>
    <source>
        <strain evidence="9 10">1099-18</strain>
    </source>
</reference>
<protein>
    <recommendedName>
        <fullName evidence="8">Rhodopsin domain-containing protein</fullName>
    </recommendedName>
</protein>
<dbReference type="OrthoDB" id="5417887at2759"/>
<evidence type="ECO:0000256" key="1">
    <source>
        <dbReference type="ARBA" id="ARBA00004141"/>
    </source>
</evidence>
<dbReference type="PANTHER" id="PTHR33048:SF42">
    <property type="entry name" value="INTEGRAL MEMBRANE PROTEIN"/>
    <property type="match status" value="1"/>
</dbReference>
<feature type="domain" description="Rhodopsin" evidence="8">
    <location>
        <begin position="58"/>
        <end position="294"/>
    </location>
</feature>
<sequence>MEAFYESFYGAPGSGSRLQRRQAATAIPVADLPHDNQAPQLNFTIWLLTGLSLGFLVLRVYCKFLRGRGLWWDDYVLITSWISLALASAFTTAATSFGYGKHLWDIDGDSFYPLNVVATLAGFFSILAAVWSKTSFAMTVLRISTGWMRWAIWFIIMSVNVILGASAIFQWIRCMPVQKIFDSSIDGACWPQDVVSTYNTFSTAYSGAMDICLAVFPWKIIWGMSMNRKEKLGVLFAMSMGVFAGAASLIKTPKVMSLSNSDPSYTVQLVIWGVAESAITIIAASIPILRALLRDDKMSNAPHSEAEIELTTSNWNTSSFSSSRLGNNPEVHNINGADSTIANNSKSNSNRNRNRNNSVFGRIRAAVTRSKTQHDTNTTTTSTSTSAGRMPSWVTAPVTISSANRDRSDDGRPLSTEIATGSKSLV</sequence>
<dbReference type="Proteomes" id="UP000033710">
    <property type="component" value="Unassembled WGS sequence"/>
</dbReference>
<evidence type="ECO:0000256" key="2">
    <source>
        <dbReference type="ARBA" id="ARBA00022692"/>
    </source>
</evidence>
<evidence type="ECO:0000256" key="5">
    <source>
        <dbReference type="ARBA" id="ARBA00038359"/>
    </source>
</evidence>
<dbReference type="Pfam" id="PF20684">
    <property type="entry name" value="Fung_rhodopsin"/>
    <property type="match status" value="1"/>
</dbReference>
<keyword evidence="2 7" id="KW-0812">Transmembrane</keyword>
<feature type="region of interest" description="Disordered" evidence="6">
    <location>
        <begin position="319"/>
        <end position="426"/>
    </location>
</feature>
<dbReference type="InterPro" id="IPR049326">
    <property type="entry name" value="Rhodopsin_dom_fungi"/>
</dbReference>
<accession>A0A0F2MGM8</accession>
<reference evidence="9 10" key="2">
    <citation type="journal article" date="2015" name="Eukaryot. Cell">
        <title>Asexual propagation of a virulent clone complex in a human and feline outbreak of sporotrichosis.</title>
        <authorList>
            <person name="Teixeira Mde M."/>
            <person name="Rodrigues A.M."/>
            <person name="Tsui C.K."/>
            <person name="de Almeida L.G."/>
            <person name="Van Diepeningen A.D."/>
            <person name="van den Ende B.G."/>
            <person name="Fernandes G.F."/>
            <person name="Kano R."/>
            <person name="Hamelin R.C."/>
            <person name="Lopes-Bezerra L.M."/>
            <person name="Vasconcelos A.T."/>
            <person name="de Hoog S."/>
            <person name="de Camargo Z.P."/>
            <person name="Felipe M.S."/>
        </authorList>
    </citation>
    <scope>NUCLEOTIDE SEQUENCE [LARGE SCALE GENOMIC DNA]</scope>
    <source>
        <strain evidence="9 10">1099-18</strain>
    </source>
</reference>
<feature type="transmembrane region" description="Helical" evidence="7">
    <location>
        <begin position="200"/>
        <end position="220"/>
    </location>
</feature>
<keyword evidence="3 7" id="KW-1133">Transmembrane helix</keyword>
<evidence type="ECO:0000313" key="9">
    <source>
        <dbReference type="EMBL" id="KJR88224.1"/>
    </source>
</evidence>
<evidence type="ECO:0000259" key="8">
    <source>
        <dbReference type="Pfam" id="PF20684"/>
    </source>
</evidence>
<proteinExistence type="inferred from homology"/>
<evidence type="ECO:0000256" key="3">
    <source>
        <dbReference type="ARBA" id="ARBA00022989"/>
    </source>
</evidence>
<evidence type="ECO:0000256" key="4">
    <source>
        <dbReference type="ARBA" id="ARBA00023136"/>
    </source>
</evidence>
<feature type="transmembrane region" description="Helical" evidence="7">
    <location>
        <begin position="74"/>
        <end position="99"/>
    </location>
</feature>
<organism evidence="9 10">
    <name type="scientific">Sporothrix schenckii 1099-18</name>
    <dbReference type="NCBI Taxonomy" id="1397361"/>
    <lineage>
        <taxon>Eukaryota</taxon>
        <taxon>Fungi</taxon>
        <taxon>Dikarya</taxon>
        <taxon>Ascomycota</taxon>
        <taxon>Pezizomycotina</taxon>
        <taxon>Sordariomycetes</taxon>
        <taxon>Sordariomycetidae</taxon>
        <taxon>Ophiostomatales</taxon>
        <taxon>Ophiostomataceae</taxon>
        <taxon>Sporothrix</taxon>
    </lineage>
</organism>
<evidence type="ECO:0000313" key="10">
    <source>
        <dbReference type="Proteomes" id="UP000033710"/>
    </source>
</evidence>
<feature type="transmembrane region" description="Helical" evidence="7">
    <location>
        <begin position="232"/>
        <end position="250"/>
    </location>
</feature>
<evidence type="ECO:0000256" key="7">
    <source>
        <dbReference type="SAM" id="Phobius"/>
    </source>
</evidence>
<dbReference type="VEuPathDB" id="FungiDB:SPSK_07545"/>
<keyword evidence="4 7" id="KW-0472">Membrane</keyword>
<feature type="transmembrane region" description="Helical" evidence="7">
    <location>
        <begin position="111"/>
        <end position="131"/>
    </location>
</feature>
<feature type="transmembrane region" description="Helical" evidence="7">
    <location>
        <begin position="151"/>
        <end position="172"/>
    </location>
</feature>
<comment type="subcellular location">
    <subcellularLocation>
        <location evidence="1">Membrane</location>
        <topology evidence="1">Multi-pass membrane protein</topology>
    </subcellularLocation>
</comment>
<feature type="compositionally biased region" description="Polar residues" evidence="6">
    <location>
        <begin position="417"/>
        <end position="426"/>
    </location>
</feature>
<feature type="transmembrane region" description="Helical" evidence="7">
    <location>
        <begin position="270"/>
        <end position="293"/>
    </location>
</feature>
<comment type="similarity">
    <text evidence="5">Belongs to the SAT4 family.</text>
</comment>
<dbReference type="GeneID" id="27669482"/>
<dbReference type="InterPro" id="IPR052337">
    <property type="entry name" value="SAT4-like"/>
</dbReference>
<comment type="caution">
    <text evidence="9">The sequence shown here is derived from an EMBL/GenBank/DDBJ whole genome shotgun (WGS) entry which is preliminary data.</text>
</comment>
<dbReference type="AlphaFoldDB" id="A0A0F2MGM8"/>
<gene>
    <name evidence="9" type="ORF">SPSK_07545</name>
</gene>
<name>A0A0F2MGM8_SPOSC</name>
<feature type="compositionally biased region" description="Low complexity" evidence="6">
    <location>
        <begin position="343"/>
        <end position="358"/>
    </location>
</feature>
<feature type="transmembrane region" description="Helical" evidence="7">
    <location>
        <begin position="43"/>
        <end position="62"/>
    </location>
</feature>
<dbReference type="EMBL" id="AXCR01000004">
    <property type="protein sequence ID" value="KJR88224.1"/>
    <property type="molecule type" value="Genomic_DNA"/>
</dbReference>
<dbReference type="RefSeq" id="XP_016590900.1">
    <property type="nucleotide sequence ID" value="XM_016734205.1"/>
</dbReference>